<proteinExistence type="inferred from homology"/>
<dbReference type="OrthoDB" id="9777288at2"/>
<dbReference type="InterPro" id="IPR036291">
    <property type="entry name" value="NAD(P)-bd_dom_sf"/>
</dbReference>
<sequence>MITTPKKRILIVFDTVQEGFEELYERYDVVRPEPGKSFTQEELEALGGDFDVIATEFNIPVTKDYIDRYPHLKMIANYAVGYNNIDIAYAHSKGIAVSNTPKSVVMPTAELTLALLLSCTRRVAEWDRTMRRHRSSAKSGLDAGMGVDLCGKTVGIIGYGNIGKAAGRLYQAFGMKVLYYKRHRLSAEEEQQLGVTYASLDEIYSESDVISLHTPYNPDSHHLINAESISKMKPNAIIINVARGAVVDESALVEALRTKRIAGAGLDVFEHNDNPLPELYDLENVSMTPHVGTQTYDSRVKMARELSDNIIGFLEGGRSVSLVS</sequence>
<dbReference type="GO" id="GO:0016618">
    <property type="term" value="F:hydroxypyruvate reductase [NAD(P)H] activity"/>
    <property type="evidence" value="ECO:0007669"/>
    <property type="project" value="TreeGrafter"/>
</dbReference>
<comment type="similarity">
    <text evidence="1 4">Belongs to the D-isomer specific 2-hydroxyacid dehydrogenase family.</text>
</comment>
<dbReference type="InterPro" id="IPR006140">
    <property type="entry name" value="D-isomer_DH_NAD-bd"/>
</dbReference>
<dbReference type="Gene3D" id="3.40.50.720">
    <property type="entry name" value="NAD(P)-binding Rossmann-like Domain"/>
    <property type="match status" value="2"/>
</dbReference>
<evidence type="ECO:0000256" key="4">
    <source>
        <dbReference type="RuleBase" id="RU003719"/>
    </source>
</evidence>
<dbReference type="PROSITE" id="PS00670">
    <property type="entry name" value="D_2_HYDROXYACID_DH_2"/>
    <property type="match status" value="1"/>
</dbReference>
<protein>
    <submittedName>
        <fullName evidence="7">Dihydrofolate reductase</fullName>
    </submittedName>
</protein>
<dbReference type="AlphaFoldDB" id="A0A0A2ESN4"/>
<organism evidence="7 8">
    <name type="scientific">Porphyromonas cangingivalis</name>
    <dbReference type="NCBI Taxonomy" id="36874"/>
    <lineage>
        <taxon>Bacteria</taxon>
        <taxon>Pseudomonadati</taxon>
        <taxon>Bacteroidota</taxon>
        <taxon>Bacteroidia</taxon>
        <taxon>Bacteroidales</taxon>
        <taxon>Porphyromonadaceae</taxon>
        <taxon>Porphyromonas</taxon>
    </lineage>
</organism>
<name>A0A0A2ESN4_PORCN</name>
<dbReference type="GO" id="GO:0051287">
    <property type="term" value="F:NAD binding"/>
    <property type="evidence" value="ECO:0007669"/>
    <property type="project" value="InterPro"/>
</dbReference>
<dbReference type="GO" id="GO:0030267">
    <property type="term" value="F:glyoxylate reductase (NADPH) activity"/>
    <property type="evidence" value="ECO:0007669"/>
    <property type="project" value="TreeGrafter"/>
</dbReference>
<dbReference type="SUPFAM" id="SSF51735">
    <property type="entry name" value="NAD(P)-binding Rossmann-fold domains"/>
    <property type="match status" value="1"/>
</dbReference>
<accession>A0A0A2ESN4</accession>
<dbReference type="EMBL" id="JQJD01000018">
    <property type="protein sequence ID" value="KGN81908.1"/>
    <property type="molecule type" value="Genomic_DNA"/>
</dbReference>
<evidence type="ECO:0000259" key="6">
    <source>
        <dbReference type="Pfam" id="PF02826"/>
    </source>
</evidence>
<feature type="domain" description="D-isomer specific 2-hydroxyacid dehydrogenase catalytic" evidence="5">
    <location>
        <begin position="12"/>
        <end position="323"/>
    </location>
</feature>
<dbReference type="PROSITE" id="PS00065">
    <property type="entry name" value="D_2_HYDROXYACID_DH_1"/>
    <property type="match status" value="1"/>
</dbReference>
<evidence type="ECO:0000259" key="5">
    <source>
        <dbReference type="Pfam" id="PF00389"/>
    </source>
</evidence>
<dbReference type="InterPro" id="IPR029753">
    <property type="entry name" value="D-isomer_DH_CS"/>
</dbReference>
<reference evidence="7 8" key="1">
    <citation type="submission" date="2014-08" db="EMBL/GenBank/DDBJ databases">
        <title>Porphyromonas cangingivalis strain:COT-109_OH1386 Genome sequencing.</title>
        <authorList>
            <person name="Wallis C."/>
            <person name="Deusch O."/>
            <person name="O'Flynn C."/>
            <person name="Davis I."/>
            <person name="Jospin G."/>
            <person name="Darling A.E."/>
            <person name="Coil D.A."/>
            <person name="Alexiev A."/>
            <person name="Horsfall A."/>
            <person name="Kirkwood N."/>
            <person name="Harris S."/>
            <person name="Eisen J.A."/>
        </authorList>
    </citation>
    <scope>NUCLEOTIDE SEQUENCE [LARGE SCALE GENOMIC DNA]</scope>
    <source>
        <strain evidence="8">COT-109 OH1386</strain>
    </source>
</reference>
<dbReference type="RefSeq" id="WP_036851065.1">
    <property type="nucleotide sequence ID" value="NZ_JQJD01000018.1"/>
</dbReference>
<evidence type="ECO:0000256" key="3">
    <source>
        <dbReference type="ARBA" id="ARBA00023027"/>
    </source>
</evidence>
<dbReference type="Proteomes" id="UP000030125">
    <property type="component" value="Unassembled WGS sequence"/>
</dbReference>
<keyword evidence="8" id="KW-1185">Reference proteome</keyword>
<evidence type="ECO:0000256" key="2">
    <source>
        <dbReference type="ARBA" id="ARBA00023002"/>
    </source>
</evidence>
<dbReference type="Pfam" id="PF02826">
    <property type="entry name" value="2-Hacid_dh_C"/>
    <property type="match status" value="1"/>
</dbReference>
<gene>
    <name evidence="7" type="ORF">HQ35_03350</name>
</gene>
<dbReference type="Pfam" id="PF00389">
    <property type="entry name" value="2-Hacid_dh"/>
    <property type="match status" value="1"/>
</dbReference>
<dbReference type="STRING" id="36874.HQ34_09670"/>
<keyword evidence="3" id="KW-0520">NAD</keyword>
<dbReference type="GO" id="GO:0005829">
    <property type="term" value="C:cytosol"/>
    <property type="evidence" value="ECO:0007669"/>
    <property type="project" value="TreeGrafter"/>
</dbReference>
<evidence type="ECO:0000313" key="7">
    <source>
        <dbReference type="EMBL" id="KGN81908.1"/>
    </source>
</evidence>
<dbReference type="PROSITE" id="PS00671">
    <property type="entry name" value="D_2_HYDROXYACID_DH_3"/>
    <property type="match status" value="1"/>
</dbReference>
<dbReference type="PANTHER" id="PTHR10996:SF178">
    <property type="entry name" value="2-HYDROXYACID DEHYDROGENASE YGL185C-RELATED"/>
    <property type="match status" value="1"/>
</dbReference>
<keyword evidence="2 4" id="KW-0560">Oxidoreductase</keyword>
<dbReference type="InterPro" id="IPR029752">
    <property type="entry name" value="D-isomer_DH_CS1"/>
</dbReference>
<dbReference type="InterPro" id="IPR050223">
    <property type="entry name" value="D-isomer_2-hydroxyacid_DH"/>
</dbReference>
<dbReference type="FunFam" id="3.40.50.720:FF:000203">
    <property type="entry name" value="D-3-phosphoglycerate dehydrogenase (SerA)"/>
    <property type="match status" value="1"/>
</dbReference>
<dbReference type="InterPro" id="IPR006139">
    <property type="entry name" value="D-isomer_2_OHA_DH_cat_dom"/>
</dbReference>
<dbReference type="eggNOG" id="COG1052">
    <property type="taxonomic scope" value="Bacteria"/>
</dbReference>
<evidence type="ECO:0000313" key="8">
    <source>
        <dbReference type="Proteomes" id="UP000030125"/>
    </source>
</evidence>
<evidence type="ECO:0000256" key="1">
    <source>
        <dbReference type="ARBA" id="ARBA00005854"/>
    </source>
</evidence>
<dbReference type="SUPFAM" id="SSF52283">
    <property type="entry name" value="Formate/glycerate dehydrogenase catalytic domain-like"/>
    <property type="match status" value="1"/>
</dbReference>
<comment type="caution">
    <text evidence="7">The sequence shown here is derived from an EMBL/GenBank/DDBJ whole genome shotgun (WGS) entry which is preliminary data.</text>
</comment>
<dbReference type="PANTHER" id="PTHR10996">
    <property type="entry name" value="2-HYDROXYACID DEHYDROGENASE-RELATED"/>
    <property type="match status" value="1"/>
</dbReference>
<feature type="domain" description="D-isomer specific 2-hydroxyacid dehydrogenase NAD-binding" evidence="6">
    <location>
        <begin position="113"/>
        <end position="292"/>
    </location>
</feature>